<sequence>MAKTEKKTVSQETIDKVGGADKLRRVDLPLDDDGNEILEVVVCVPDRRTMGQYLKYQNVNPAKAQDILVKNCLLTDKETVLADDALFLTCVSALAEMIPIRENKIKKY</sequence>
<dbReference type="RefSeq" id="WP_229989284.1">
    <property type="nucleotide sequence ID" value="NZ_JAJJMO010000001.1"/>
</dbReference>
<evidence type="ECO:0000313" key="1">
    <source>
        <dbReference type="EMBL" id="MCC9072455.1"/>
    </source>
</evidence>
<dbReference type="EMBL" id="JAJJMO010000001">
    <property type="protein sequence ID" value="MCC9072455.1"/>
    <property type="molecule type" value="Genomic_DNA"/>
</dbReference>
<evidence type="ECO:0008006" key="3">
    <source>
        <dbReference type="Google" id="ProtNLM"/>
    </source>
</evidence>
<evidence type="ECO:0000313" key="2">
    <source>
        <dbReference type="Proteomes" id="UP001430919"/>
    </source>
</evidence>
<gene>
    <name evidence="1" type="ORF">LNQ49_12765</name>
</gene>
<accession>A0ABS8MUL9</accession>
<comment type="caution">
    <text evidence="1">The sequence shown here is derived from an EMBL/GenBank/DDBJ whole genome shotgun (WGS) entry which is preliminary data.</text>
</comment>
<proteinExistence type="predicted"/>
<name>A0ABS8MUL9_9FLAO</name>
<protein>
    <recommendedName>
        <fullName evidence="3">Phage tail assembly chaperone protein, E, or 41 or 14</fullName>
    </recommendedName>
</protein>
<reference evidence="1" key="1">
    <citation type="submission" date="2021-11" db="EMBL/GenBank/DDBJ databases">
        <title>Description of novel Flavobacterium species.</title>
        <authorList>
            <person name="Saticioglu I.B."/>
            <person name="Ay H."/>
            <person name="Altun S."/>
            <person name="Duman M."/>
        </authorList>
    </citation>
    <scope>NUCLEOTIDE SEQUENCE</scope>
    <source>
        <strain evidence="1">F-65</strain>
    </source>
</reference>
<keyword evidence="2" id="KW-1185">Reference proteome</keyword>
<dbReference type="Proteomes" id="UP001430919">
    <property type="component" value="Unassembled WGS sequence"/>
</dbReference>
<organism evidence="1 2">
    <name type="scientific">Flavobacterium pisciphilum</name>
    <dbReference type="NCBI Taxonomy" id="2893755"/>
    <lineage>
        <taxon>Bacteria</taxon>
        <taxon>Pseudomonadati</taxon>
        <taxon>Bacteroidota</taxon>
        <taxon>Flavobacteriia</taxon>
        <taxon>Flavobacteriales</taxon>
        <taxon>Flavobacteriaceae</taxon>
        <taxon>Flavobacterium</taxon>
    </lineage>
</organism>